<sequence length="241" mass="28416">MTSRNDSKPKALNTECQDIYSTKRISDNDIQTEQNDAHTSKSEGSLHSFTTTDFPANSKIKKVFQCNKCTFRTKTTKLLKCHIESKHNVERSLLSCNSCSFQCKQQRTMKIHIASSHTEKVLKVKCDVCDKEFISLEKLKRHKLTHTNTRPFQCAECSKRFKQRSNLTDHMNYSHLKTQIKTKKKTLQCSWEGCDRLFRDKHNLNKHYKTHINARYKCNLCVFQCVYEKVLQKHKEKYHMN</sequence>
<protein>
    <recommendedName>
        <fullName evidence="7">C2H2-type domain-containing protein</fullName>
    </recommendedName>
</protein>
<dbReference type="GO" id="GO:0000981">
    <property type="term" value="F:DNA-binding transcription factor activity, RNA polymerase II-specific"/>
    <property type="evidence" value="ECO:0007669"/>
    <property type="project" value="TreeGrafter"/>
</dbReference>
<dbReference type="RefSeq" id="XP_009060469.1">
    <property type="nucleotide sequence ID" value="XM_009062221.1"/>
</dbReference>
<evidence type="ECO:0000256" key="5">
    <source>
        <dbReference type="PROSITE-ProRule" id="PRU00042"/>
    </source>
</evidence>
<keyword evidence="3 5" id="KW-0863">Zinc-finger</keyword>
<proteinExistence type="predicted"/>
<dbReference type="SUPFAM" id="SSF57667">
    <property type="entry name" value="beta-beta-alpha zinc fingers"/>
    <property type="match status" value="2"/>
</dbReference>
<dbReference type="FunFam" id="3.30.160.60:FF:001049">
    <property type="entry name" value="zinc finger protein 319"/>
    <property type="match status" value="1"/>
</dbReference>
<dbReference type="SMART" id="SM00355">
    <property type="entry name" value="ZnF_C2H2"/>
    <property type="match status" value="6"/>
</dbReference>
<evidence type="ECO:0000313" key="9">
    <source>
        <dbReference type="Proteomes" id="UP000030746"/>
    </source>
</evidence>
<keyword evidence="1" id="KW-0479">Metal-binding</keyword>
<dbReference type="GeneID" id="20245012"/>
<evidence type="ECO:0000313" key="8">
    <source>
        <dbReference type="EMBL" id="ESO88797.1"/>
    </source>
</evidence>
<dbReference type="Pfam" id="PF00096">
    <property type="entry name" value="zf-C2H2"/>
    <property type="match status" value="3"/>
</dbReference>
<dbReference type="GO" id="GO:0000977">
    <property type="term" value="F:RNA polymerase II transcription regulatory region sequence-specific DNA binding"/>
    <property type="evidence" value="ECO:0007669"/>
    <property type="project" value="TreeGrafter"/>
</dbReference>
<dbReference type="OrthoDB" id="6123051at2759"/>
<dbReference type="GO" id="GO:0008270">
    <property type="term" value="F:zinc ion binding"/>
    <property type="evidence" value="ECO:0007669"/>
    <property type="project" value="UniProtKB-KW"/>
</dbReference>
<dbReference type="Gene3D" id="3.30.160.60">
    <property type="entry name" value="Classic Zinc Finger"/>
    <property type="match status" value="4"/>
</dbReference>
<organism evidence="8 9">
    <name type="scientific">Lottia gigantea</name>
    <name type="common">Giant owl limpet</name>
    <dbReference type="NCBI Taxonomy" id="225164"/>
    <lineage>
        <taxon>Eukaryota</taxon>
        <taxon>Metazoa</taxon>
        <taxon>Spiralia</taxon>
        <taxon>Lophotrochozoa</taxon>
        <taxon>Mollusca</taxon>
        <taxon>Gastropoda</taxon>
        <taxon>Patellogastropoda</taxon>
        <taxon>Lottioidea</taxon>
        <taxon>Lottiidae</taxon>
        <taxon>Lottia</taxon>
    </lineage>
</organism>
<dbReference type="PANTHER" id="PTHR24379:SF127">
    <property type="entry name" value="BLOODY FINGERS-RELATED"/>
    <property type="match status" value="1"/>
</dbReference>
<evidence type="ECO:0000256" key="4">
    <source>
        <dbReference type="ARBA" id="ARBA00022833"/>
    </source>
</evidence>
<reference evidence="8 9" key="1">
    <citation type="journal article" date="2013" name="Nature">
        <title>Insights into bilaterian evolution from three spiralian genomes.</title>
        <authorList>
            <person name="Simakov O."/>
            <person name="Marletaz F."/>
            <person name="Cho S.J."/>
            <person name="Edsinger-Gonzales E."/>
            <person name="Havlak P."/>
            <person name="Hellsten U."/>
            <person name="Kuo D.H."/>
            <person name="Larsson T."/>
            <person name="Lv J."/>
            <person name="Arendt D."/>
            <person name="Savage R."/>
            <person name="Osoegawa K."/>
            <person name="de Jong P."/>
            <person name="Grimwood J."/>
            <person name="Chapman J.A."/>
            <person name="Shapiro H."/>
            <person name="Aerts A."/>
            <person name="Otillar R.P."/>
            <person name="Terry A.Y."/>
            <person name="Boore J.L."/>
            <person name="Grigoriev I.V."/>
            <person name="Lindberg D.R."/>
            <person name="Seaver E.C."/>
            <person name="Weisblat D.A."/>
            <person name="Putnam N.H."/>
            <person name="Rokhsar D.S."/>
        </authorList>
    </citation>
    <scope>NUCLEOTIDE SEQUENCE [LARGE SCALE GENOMIC DNA]</scope>
</reference>
<name>V3ZWM0_LOTGI</name>
<dbReference type="PROSITE" id="PS00028">
    <property type="entry name" value="ZINC_FINGER_C2H2_1"/>
    <property type="match status" value="4"/>
</dbReference>
<dbReference type="InterPro" id="IPR036236">
    <property type="entry name" value="Znf_C2H2_sf"/>
</dbReference>
<dbReference type="PANTHER" id="PTHR24379">
    <property type="entry name" value="KRAB AND ZINC FINGER DOMAIN-CONTAINING"/>
    <property type="match status" value="1"/>
</dbReference>
<evidence type="ECO:0000256" key="1">
    <source>
        <dbReference type="ARBA" id="ARBA00022723"/>
    </source>
</evidence>
<dbReference type="OMA" id="HNASHEC"/>
<evidence type="ECO:0000256" key="2">
    <source>
        <dbReference type="ARBA" id="ARBA00022737"/>
    </source>
</evidence>
<keyword evidence="4" id="KW-0862">Zinc</keyword>
<gene>
    <name evidence="8" type="ORF">LOTGIDRAFT_193104</name>
</gene>
<keyword evidence="2" id="KW-0677">Repeat</keyword>
<dbReference type="KEGG" id="lgi:LOTGIDRAFT_193104"/>
<feature type="domain" description="C2H2-type" evidence="7">
    <location>
        <begin position="124"/>
        <end position="151"/>
    </location>
</feature>
<feature type="domain" description="C2H2-type" evidence="7">
    <location>
        <begin position="187"/>
        <end position="216"/>
    </location>
</feature>
<accession>V3ZWM0</accession>
<dbReference type="STRING" id="225164.V3ZWM0"/>
<evidence type="ECO:0000256" key="6">
    <source>
        <dbReference type="SAM" id="MobiDB-lite"/>
    </source>
</evidence>
<dbReference type="EMBL" id="KB202620">
    <property type="protein sequence ID" value="ESO88797.1"/>
    <property type="molecule type" value="Genomic_DNA"/>
</dbReference>
<dbReference type="GO" id="GO:0005634">
    <property type="term" value="C:nucleus"/>
    <property type="evidence" value="ECO:0007669"/>
    <property type="project" value="TreeGrafter"/>
</dbReference>
<feature type="region of interest" description="Disordered" evidence="6">
    <location>
        <begin position="1"/>
        <end position="45"/>
    </location>
</feature>
<dbReference type="PROSITE" id="PS50157">
    <property type="entry name" value="ZINC_FINGER_C2H2_2"/>
    <property type="match status" value="3"/>
</dbReference>
<dbReference type="HOGENOM" id="CLU_1152854_0_0_1"/>
<dbReference type="AlphaFoldDB" id="V3ZWM0"/>
<dbReference type="Proteomes" id="UP000030746">
    <property type="component" value="Unassembled WGS sequence"/>
</dbReference>
<evidence type="ECO:0000256" key="3">
    <source>
        <dbReference type="ARBA" id="ARBA00022771"/>
    </source>
</evidence>
<feature type="domain" description="C2H2-type" evidence="7">
    <location>
        <begin position="152"/>
        <end position="180"/>
    </location>
</feature>
<evidence type="ECO:0000259" key="7">
    <source>
        <dbReference type="PROSITE" id="PS50157"/>
    </source>
</evidence>
<dbReference type="CTD" id="20245012"/>
<dbReference type="InterPro" id="IPR013087">
    <property type="entry name" value="Znf_C2H2_type"/>
</dbReference>
<keyword evidence="9" id="KW-1185">Reference proteome</keyword>